<reference evidence="2 3" key="1">
    <citation type="journal article" date="2016" name="Mol. Biol. Evol.">
        <title>Comparative Genomics of Early-Diverging Mushroom-Forming Fungi Provides Insights into the Origins of Lignocellulose Decay Capabilities.</title>
        <authorList>
            <person name="Nagy L.G."/>
            <person name="Riley R."/>
            <person name="Tritt A."/>
            <person name="Adam C."/>
            <person name="Daum C."/>
            <person name="Floudas D."/>
            <person name="Sun H."/>
            <person name="Yadav J.S."/>
            <person name="Pangilinan J."/>
            <person name="Larsson K.H."/>
            <person name="Matsuura K."/>
            <person name="Barry K."/>
            <person name="Labutti K."/>
            <person name="Kuo R."/>
            <person name="Ohm R.A."/>
            <person name="Bhattacharya S.S."/>
            <person name="Shirouzu T."/>
            <person name="Yoshinaga Y."/>
            <person name="Martin F.M."/>
            <person name="Grigoriev I.V."/>
            <person name="Hibbett D.S."/>
        </authorList>
    </citation>
    <scope>NUCLEOTIDE SEQUENCE [LARGE SCALE GENOMIC DNA]</scope>
    <source>
        <strain evidence="2 3">HHB14362 ss-1</strain>
    </source>
</reference>
<dbReference type="AlphaFoldDB" id="A0A165QI99"/>
<dbReference type="InterPro" id="IPR036069">
    <property type="entry name" value="DUF34/NIF3_sf"/>
</dbReference>
<keyword evidence="3" id="KW-1185">Reference proteome</keyword>
<dbReference type="PANTHER" id="PTHR41774">
    <property type="match status" value="1"/>
</dbReference>
<dbReference type="Proteomes" id="UP000076761">
    <property type="component" value="Unassembled WGS sequence"/>
</dbReference>
<accession>A0A165QI99</accession>
<dbReference type="Gene3D" id="3.30.70.120">
    <property type="match status" value="1"/>
</dbReference>
<evidence type="ECO:0000313" key="2">
    <source>
        <dbReference type="EMBL" id="KZT22468.1"/>
    </source>
</evidence>
<gene>
    <name evidence="2" type="ORF">NEOLEDRAFT_1171329</name>
</gene>
<organism evidence="2 3">
    <name type="scientific">Neolentinus lepideus HHB14362 ss-1</name>
    <dbReference type="NCBI Taxonomy" id="1314782"/>
    <lineage>
        <taxon>Eukaryota</taxon>
        <taxon>Fungi</taxon>
        <taxon>Dikarya</taxon>
        <taxon>Basidiomycota</taxon>
        <taxon>Agaricomycotina</taxon>
        <taxon>Agaricomycetes</taxon>
        <taxon>Gloeophyllales</taxon>
        <taxon>Gloeophyllaceae</taxon>
        <taxon>Neolentinus</taxon>
    </lineage>
</organism>
<dbReference type="EMBL" id="KV425595">
    <property type="protein sequence ID" value="KZT22468.1"/>
    <property type="molecule type" value="Genomic_DNA"/>
</dbReference>
<sequence>MSFIRFKLVFFTPASSTRSILDYLFARHPQTLGKIGNYDQCAFVTRGTAKPVIGEPEKLTFVEEDRVELVVNDKGEYAEIKEAISTLKEIHPYEEVAYDVYRLEDF</sequence>
<dbReference type="InterPro" id="IPR015867">
    <property type="entry name" value="N-reg_PII/ATP_PRibTrfase_C"/>
</dbReference>
<evidence type="ECO:0000256" key="1">
    <source>
        <dbReference type="ARBA" id="ARBA00020998"/>
    </source>
</evidence>
<protein>
    <recommendedName>
        <fullName evidence="1">ATP phosphoribosyltransferase</fullName>
    </recommendedName>
</protein>
<proteinExistence type="predicted"/>
<dbReference type="PANTHER" id="PTHR41774:SF1">
    <property type="entry name" value="NGG1P INTERACTING FACTOR NIF3"/>
    <property type="match status" value="1"/>
</dbReference>
<dbReference type="InParanoid" id="A0A165QI99"/>
<evidence type="ECO:0000313" key="3">
    <source>
        <dbReference type="Proteomes" id="UP000076761"/>
    </source>
</evidence>
<dbReference type="STRING" id="1314782.A0A165QI99"/>
<name>A0A165QI99_9AGAM</name>
<dbReference type="SUPFAM" id="SSF102705">
    <property type="entry name" value="NIF3 (NGG1p interacting factor 3)-like"/>
    <property type="match status" value="1"/>
</dbReference>
<dbReference type="OrthoDB" id="15981at2759"/>